<evidence type="ECO:0000256" key="3">
    <source>
        <dbReference type="ARBA" id="ARBA00022801"/>
    </source>
</evidence>
<dbReference type="PANTHER" id="PTHR43806:SF11">
    <property type="entry name" value="CEREVISIN-RELATED"/>
    <property type="match status" value="1"/>
</dbReference>
<organism evidence="11 12">
    <name type="scientific">Virgisporangium aliadipatigenens</name>
    <dbReference type="NCBI Taxonomy" id="741659"/>
    <lineage>
        <taxon>Bacteria</taxon>
        <taxon>Bacillati</taxon>
        <taxon>Actinomycetota</taxon>
        <taxon>Actinomycetes</taxon>
        <taxon>Micromonosporales</taxon>
        <taxon>Micromonosporaceae</taxon>
        <taxon>Virgisporangium</taxon>
    </lineage>
</organism>
<evidence type="ECO:0000259" key="10">
    <source>
        <dbReference type="Pfam" id="PF00082"/>
    </source>
</evidence>
<dbReference type="Proteomes" id="UP000619260">
    <property type="component" value="Unassembled WGS sequence"/>
</dbReference>
<dbReference type="PROSITE" id="PS00138">
    <property type="entry name" value="SUBTILASE_SER"/>
    <property type="match status" value="1"/>
</dbReference>
<dbReference type="PROSITE" id="PS00137">
    <property type="entry name" value="SUBTILASE_HIS"/>
    <property type="match status" value="1"/>
</dbReference>
<gene>
    <name evidence="11" type="ORF">Val02_81070</name>
</gene>
<evidence type="ECO:0000256" key="7">
    <source>
        <dbReference type="RuleBase" id="RU003355"/>
    </source>
</evidence>
<dbReference type="EMBL" id="BOPF01000045">
    <property type="protein sequence ID" value="GIJ51221.1"/>
    <property type="molecule type" value="Genomic_DNA"/>
</dbReference>
<dbReference type="SUPFAM" id="SSF81296">
    <property type="entry name" value="E set domains"/>
    <property type="match status" value="1"/>
</dbReference>
<dbReference type="PROSITE" id="PS51892">
    <property type="entry name" value="SUBTILASE"/>
    <property type="match status" value="1"/>
</dbReference>
<keyword evidence="2 6" id="KW-0645">Protease</keyword>
<dbReference type="GO" id="GO:0005975">
    <property type="term" value="P:carbohydrate metabolic process"/>
    <property type="evidence" value="ECO:0007669"/>
    <property type="project" value="UniProtKB-ARBA"/>
</dbReference>
<dbReference type="InterPro" id="IPR014756">
    <property type="entry name" value="Ig_E-set"/>
</dbReference>
<dbReference type="InterPro" id="IPR022398">
    <property type="entry name" value="Peptidase_S8_His-AS"/>
</dbReference>
<evidence type="ECO:0000313" key="11">
    <source>
        <dbReference type="EMBL" id="GIJ51221.1"/>
    </source>
</evidence>
<comment type="similarity">
    <text evidence="1 6 7">Belongs to the peptidase S8 family.</text>
</comment>
<reference evidence="11" key="1">
    <citation type="submission" date="2021-01" db="EMBL/GenBank/DDBJ databases">
        <title>Whole genome shotgun sequence of Virgisporangium aliadipatigenens NBRC 105644.</title>
        <authorList>
            <person name="Komaki H."/>
            <person name="Tamura T."/>
        </authorList>
    </citation>
    <scope>NUCLEOTIDE SEQUENCE</scope>
    <source>
        <strain evidence="11">NBRC 105644</strain>
    </source>
</reference>
<dbReference type="PROSITE" id="PS00136">
    <property type="entry name" value="SUBTILASE_ASP"/>
    <property type="match status" value="1"/>
</dbReference>
<dbReference type="Gene3D" id="2.60.40.650">
    <property type="match status" value="1"/>
</dbReference>
<dbReference type="InterPro" id="IPR013783">
    <property type="entry name" value="Ig-like_fold"/>
</dbReference>
<dbReference type="Gene3D" id="2.60.40.10">
    <property type="entry name" value="Immunoglobulins"/>
    <property type="match status" value="1"/>
</dbReference>
<dbReference type="Pfam" id="PF00082">
    <property type="entry name" value="Peptidase_S8"/>
    <property type="match status" value="1"/>
</dbReference>
<dbReference type="PANTHER" id="PTHR43806">
    <property type="entry name" value="PEPTIDASE S8"/>
    <property type="match status" value="1"/>
</dbReference>
<evidence type="ECO:0000256" key="4">
    <source>
        <dbReference type="ARBA" id="ARBA00022825"/>
    </source>
</evidence>
<feature type="active site" description="Charge relay system" evidence="5 6">
    <location>
        <position position="424"/>
    </location>
</feature>
<keyword evidence="3 6" id="KW-0378">Hydrolase</keyword>
<comment type="caution">
    <text evidence="11">The sequence shown here is derived from an EMBL/GenBank/DDBJ whole genome shotgun (WGS) entry which is preliminary data.</text>
</comment>
<feature type="region of interest" description="Disordered" evidence="8">
    <location>
        <begin position="393"/>
        <end position="415"/>
    </location>
</feature>
<dbReference type="PRINTS" id="PR00723">
    <property type="entry name" value="SUBTILISIN"/>
</dbReference>
<evidence type="ECO:0000256" key="1">
    <source>
        <dbReference type="ARBA" id="ARBA00011073"/>
    </source>
</evidence>
<dbReference type="GO" id="GO:0004252">
    <property type="term" value="F:serine-type endopeptidase activity"/>
    <property type="evidence" value="ECO:0007669"/>
    <property type="project" value="UniProtKB-UniRule"/>
</dbReference>
<dbReference type="InterPro" id="IPR036852">
    <property type="entry name" value="Peptidase_S8/S53_dom_sf"/>
</dbReference>
<keyword evidence="12" id="KW-1185">Reference proteome</keyword>
<dbReference type="InterPro" id="IPR023827">
    <property type="entry name" value="Peptidase_S8_Asp-AS"/>
</dbReference>
<dbReference type="InterPro" id="IPR050131">
    <property type="entry name" value="Peptidase_S8_subtilisin-like"/>
</dbReference>
<evidence type="ECO:0000256" key="8">
    <source>
        <dbReference type="SAM" id="MobiDB-lite"/>
    </source>
</evidence>
<feature type="active site" description="Charge relay system" evidence="5 6">
    <location>
        <position position="206"/>
    </location>
</feature>
<feature type="chain" id="PRO_5035304713" evidence="9">
    <location>
        <begin position="28"/>
        <end position="1075"/>
    </location>
</feature>
<accession>A0A8J4DV96</accession>
<dbReference type="InterPro" id="IPR015500">
    <property type="entry name" value="Peptidase_S8_subtilisin-rel"/>
</dbReference>
<evidence type="ECO:0000256" key="5">
    <source>
        <dbReference type="PIRSR" id="PIRSR615500-1"/>
    </source>
</evidence>
<feature type="domain" description="Peptidase S8/S53" evidence="10">
    <location>
        <begin position="197"/>
        <end position="460"/>
    </location>
</feature>
<evidence type="ECO:0000256" key="6">
    <source>
        <dbReference type="PROSITE-ProRule" id="PRU01240"/>
    </source>
</evidence>
<protein>
    <submittedName>
        <fullName evidence="11">Serine protease</fullName>
    </submittedName>
</protein>
<dbReference type="InterPro" id="IPR000209">
    <property type="entry name" value="Peptidase_S8/S53_dom"/>
</dbReference>
<feature type="active site" description="Charge relay system" evidence="5 6">
    <location>
        <position position="239"/>
    </location>
</feature>
<dbReference type="Gene3D" id="3.40.50.200">
    <property type="entry name" value="Peptidase S8/S53 domain"/>
    <property type="match status" value="1"/>
</dbReference>
<name>A0A8J4DV96_9ACTN</name>
<dbReference type="SUPFAM" id="SSF52743">
    <property type="entry name" value="Subtilisin-like"/>
    <property type="match status" value="1"/>
</dbReference>
<dbReference type="GO" id="GO:0006508">
    <property type="term" value="P:proteolysis"/>
    <property type="evidence" value="ECO:0007669"/>
    <property type="project" value="UniProtKB-KW"/>
</dbReference>
<keyword evidence="4 6" id="KW-0720">Serine protease</keyword>
<evidence type="ECO:0000313" key="12">
    <source>
        <dbReference type="Proteomes" id="UP000619260"/>
    </source>
</evidence>
<feature type="signal peptide" evidence="9">
    <location>
        <begin position="1"/>
        <end position="27"/>
    </location>
</feature>
<proteinExistence type="inferred from homology"/>
<dbReference type="AlphaFoldDB" id="A0A8J4DV96"/>
<keyword evidence="9" id="KW-0732">Signal</keyword>
<sequence length="1075" mass="113401">MRTTTVSFVVLLLVAALLGGVPTAASAAPSTVDPAAAVAGSASPRVLTLITGDRITATGDTIRVEPRAGVQFLRFRQDGGTYVVPSDALGLLRLGRLDDRLFNVTRLVADGFDKRAELPLMVEDTKAVRGLTAGRPLPALDGFATRVPVAELARNWPSVRDGMLAGKIWLDGVRRPLLDVSVPRTGAPVAWSEGLDGTGVKVAVIDSGIDDTHPDLAGRVSLRKNFVQRYEGDNDIAGHGTHVASIVAGTGAASGGRYRGMAPAASLLDGKVCFYDPAYGGLCDDSAIIEAMYWAAENGAQVVNMSLGSPDEPGVDPIEAAVDDITARYGTLFVIAAGNLDFFSPYRVASPSTADAALSVANNTKAGAVDWSSLPGPRIADYAVKPEISAPGTEITAARSSTAGEGAYPTGEQGDPYVPLTGTSMASPHVAGAAAILTQAHPDWTAEQRKAALTGAARPMEASGFDAQGAGELDLARALHQPVTASPATVNVGFQAYPHTQRTVTRTITYTNRGGAPLTLALTAPSPLSLSASSVTVPAGGTSTVDVSMDLDLPGGSLLVNGRITATGGGVTVQTPYSVYREGPTATVNVKALDRKGNTPEQTFDLFVNAASGEVVRAQEATAALRLPYGTYFASSYIVGADGTSTVAAHTRLVVDRDRVDVVFDARKAKGLDLTVPERAAAPMDALIEVQQTQGPTPVIAGLSGDPRTLFTLDLGPKNVPGVVTQVLAAFARPDGPGGFAGSPFVYRLGWYWTGSWATGYTRHVQRRELATAHAVYHANAVGGTGLRADTAAPPGVQFRTELRLLADAPLPVGRTEYYAGNLPWEERFYESTVDAPWVTRLRGPSPQRRSGQSTVERWNRAVLDTTFASEYPEYPTVERKDDGFWLRVGNVADADGNFGTHDYTAASMSLYRNGTLVEERDGGFAVIATPQERARYTLRYSQQSDPALRLSTRRETVWEFTNAYTGTNTPVPLHTIGFAPNVDEHNTARAGCLTALPVTIAGQAGATAVTRVEVEVSFDGGVSWRRVPVVKLFGRWNAVIDHPARAGYVSLRAKAVDAAGSTVTTTLLNAYETR</sequence>
<dbReference type="InterPro" id="IPR023828">
    <property type="entry name" value="Peptidase_S8_Ser-AS"/>
</dbReference>
<evidence type="ECO:0000256" key="9">
    <source>
        <dbReference type="SAM" id="SignalP"/>
    </source>
</evidence>
<evidence type="ECO:0000256" key="2">
    <source>
        <dbReference type="ARBA" id="ARBA00022670"/>
    </source>
</evidence>